<evidence type="ECO:0000313" key="5">
    <source>
        <dbReference type="EMBL" id="KAK9816769.1"/>
    </source>
</evidence>
<name>A0AAW1Q8T4_9CHLO</name>
<feature type="domain" description="Protein kinase" evidence="4">
    <location>
        <begin position="49"/>
        <end position="365"/>
    </location>
</feature>
<feature type="region of interest" description="Disordered" evidence="2">
    <location>
        <begin position="400"/>
        <end position="428"/>
    </location>
</feature>
<dbReference type="PROSITE" id="PS50011">
    <property type="entry name" value="PROTEIN_KINASE_DOM"/>
    <property type="match status" value="1"/>
</dbReference>
<accession>A0AAW1Q8T4</accession>
<evidence type="ECO:0000256" key="1">
    <source>
        <dbReference type="PROSITE-ProRule" id="PRU10141"/>
    </source>
</evidence>
<feature type="binding site" evidence="1">
    <location>
        <position position="76"/>
    </location>
    <ligand>
        <name>ATP</name>
        <dbReference type="ChEBI" id="CHEBI:30616"/>
    </ligand>
</feature>
<dbReference type="InterPro" id="IPR051681">
    <property type="entry name" value="Ser/Thr_Kinases-Pseudokinases"/>
</dbReference>
<keyword evidence="1" id="KW-0547">Nucleotide-binding</keyword>
<protein>
    <recommendedName>
        <fullName evidence="4">Protein kinase domain-containing protein</fullName>
    </recommendedName>
</protein>
<dbReference type="GO" id="GO:0004674">
    <property type="term" value="F:protein serine/threonine kinase activity"/>
    <property type="evidence" value="ECO:0007669"/>
    <property type="project" value="TreeGrafter"/>
</dbReference>
<evidence type="ECO:0000256" key="3">
    <source>
        <dbReference type="SAM" id="SignalP"/>
    </source>
</evidence>
<dbReference type="SUPFAM" id="SSF56112">
    <property type="entry name" value="Protein kinase-like (PK-like)"/>
    <property type="match status" value="1"/>
</dbReference>
<dbReference type="GO" id="GO:0005524">
    <property type="term" value="F:ATP binding"/>
    <property type="evidence" value="ECO:0007669"/>
    <property type="project" value="UniProtKB-UniRule"/>
</dbReference>
<dbReference type="InterPro" id="IPR017441">
    <property type="entry name" value="Protein_kinase_ATP_BS"/>
</dbReference>
<dbReference type="Proteomes" id="UP001489004">
    <property type="component" value="Unassembled WGS sequence"/>
</dbReference>
<keyword evidence="3" id="KW-0732">Signal</keyword>
<dbReference type="Gene3D" id="1.10.510.10">
    <property type="entry name" value="Transferase(Phosphotransferase) domain 1"/>
    <property type="match status" value="1"/>
</dbReference>
<evidence type="ECO:0000256" key="2">
    <source>
        <dbReference type="SAM" id="MobiDB-lite"/>
    </source>
</evidence>
<proteinExistence type="predicted"/>
<dbReference type="InterPro" id="IPR011009">
    <property type="entry name" value="Kinase-like_dom_sf"/>
</dbReference>
<reference evidence="5 6" key="1">
    <citation type="journal article" date="2024" name="Nat. Commun.">
        <title>Phylogenomics reveals the evolutionary origins of lichenization in chlorophyte algae.</title>
        <authorList>
            <person name="Puginier C."/>
            <person name="Libourel C."/>
            <person name="Otte J."/>
            <person name="Skaloud P."/>
            <person name="Haon M."/>
            <person name="Grisel S."/>
            <person name="Petersen M."/>
            <person name="Berrin J.G."/>
            <person name="Delaux P.M."/>
            <person name="Dal Grande F."/>
            <person name="Keller J."/>
        </authorList>
    </citation>
    <scope>NUCLEOTIDE SEQUENCE [LARGE SCALE GENOMIC DNA]</scope>
    <source>
        <strain evidence="5 6">SAG 2043</strain>
    </source>
</reference>
<feature type="chain" id="PRO_5043811004" description="Protein kinase domain-containing protein" evidence="3">
    <location>
        <begin position="17"/>
        <end position="428"/>
    </location>
</feature>
<organism evidence="5 6">
    <name type="scientific">[Myrmecia] bisecta</name>
    <dbReference type="NCBI Taxonomy" id="41462"/>
    <lineage>
        <taxon>Eukaryota</taxon>
        <taxon>Viridiplantae</taxon>
        <taxon>Chlorophyta</taxon>
        <taxon>core chlorophytes</taxon>
        <taxon>Trebouxiophyceae</taxon>
        <taxon>Trebouxiales</taxon>
        <taxon>Trebouxiaceae</taxon>
        <taxon>Myrmecia</taxon>
    </lineage>
</organism>
<dbReference type="InterPro" id="IPR001245">
    <property type="entry name" value="Ser-Thr/Tyr_kinase_cat_dom"/>
</dbReference>
<dbReference type="PANTHER" id="PTHR44329:SF214">
    <property type="entry name" value="PROTEIN KINASE DOMAIN-CONTAINING PROTEIN"/>
    <property type="match status" value="1"/>
</dbReference>
<evidence type="ECO:0000259" key="4">
    <source>
        <dbReference type="PROSITE" id="PS50011"/>
    </source>
</evidence>
<dbReference type="PROSITE" id="PS00107">
    <property type="entry name" value="PROTEIN_KINASE_ATP"/>
    <property type="match status" value="1"/>
</dbReference>
<keyword evidence="6" id="KW-1185">Reference proteome</keyword>
<dbReference type="EMBL" id="JALJOR010000005">
    <property type="protein sequence ID" value="KAK9816769.1"/>
    <property type="molecule type" value="Genomic_DNA"/>
</dbReference>
<comment type="caution">
    <text evidence="5">The sequence shown here is derived from an EMBL/GenBank/DDBJ whole genome shotgun (WGS) entry which is preliminary data.</text>
</comment>
<keyword evidence="1" id="KW-0067">ATP-binding</keyword>
<gene>
    <name evidence="5" type="ORF">WJX72_004918</name>
</gene>
<dbReference type="Pfam" id="PF07714">
    <property type="entry name" value="PK_Tyr_Ser-Thr"/>
    <property type="match status" value="1"/>
</dbReference>
<dbReference type="InterPro" id="IPR000719">
    <property type="entry name" value="Prot_kinase_dom"/>
</dbReference>
<feature type="signal peptide" evidence="3">
    <location>
        <begin position="1"/>
        <end position="16"/>
    </location>
</feature>
<dbReference type="PANTHER" id="PTHR44329">
    <property type="entry name" value="SERINE/THREONINE-PROTEIN KINASE TNNI3K-RELATED"/>
    <property type="match status" value="1"/>
</dbReference>
<dbReference type="Gene3D" id="3.30.200.20">
    <property type="entry name" value="Phosphorylase Kinase, domain 1"/>
    <property type="match status" value="1"/>
</dbReference>
<sequence length="428" mass="46527">MVLGFMLLLIWPLRHPGLHMDHPAARGQSVAAGRTVCRSVSVREPGLQVECHSLLGCGMHGAVYKGKWNGAPVAVKVARIRQRHADKERAANRPLLDLGDVLLHPNLVQWFAYTTRPATLHKSPLSQLQLGPDLSDQVSVPHAARFHMPQPLQTSTDHRELVLVTELCDKGTLRDYIDVASHLDKLKPECQLSLKIATLLEIARGVAFLHAAGKVHGNLKASNVLLKYSNLDQRGFSAKLGDYGLSFFLPTLDAESESMCTAPYSHLAPEVLRSGASSPAGDAYSFGVIMAELYGSCRAFDKPCASERPGGSGESPAQGALRGELPGYMDEECPLAYCTVAQQCWSPDPANRPSFPLIILQLSALEEQLREKSVVEELDILFKMMNDRGQGEELSVGTLSLDSSSGEWDSSKMAAHQSFDLDGPQLSG</sequence>
<evidence type="ECO:0000313" key="6">
    <source>
        <dbReference type="Proteomes" id="UP001489004"/>
    </source>
</evidence>
<dbReference type="AlphaFoldDB" id="A0AAW1Q8T4"/>